<evidence type="ECO:0000256" key="4">
    <source>
        <dbReference type="ARBA" id="ARBA00022605"/>
    </source>
</evidence>
<dbReference type="AlphaFoldDB" id="A0A644SYP1"/>
<dbReference type="CDD" id="cd04878">
    <property type="entry name" value="ACT_AHAS"/>
    <property type="match status" value="1"/>
</dbReference>
<name>A0A644SYP1_9ZZZZ</name>
<keyword evidence="7" id="KW-0808">Transferase</keyword>
<dbReference type="UniPathway" id="UPA00047">
    <property type="reaction ID" value="UER00055"/>
</dbReference>
<dbReference type="EC" id="2.2.1.6" evidence="7"/>
<comment type="caution">
    <text evidence="7">The sequence shown here is derived from an EMBL/GenBank/DDBJ whole genome shotgun (WGS) entry which is preliminary data.</text>
</comment>
<protein>
    <submittedName>
        <fullName evidence="7">Putative acetolactate synthase small subunit</fullName>
        <ecNumber evidence="7">2.2.1.6</ecNumber>
    </submittedName>
</protein>
<dbReference type="UniPathway" id="UPA00049">
    <property type="reaction ID" value="UER00059"/>
</dbReference>
<dbReference type="NCBIfam" id="TIGR00119">
    <property type="entry name" value="acolac_sm"/>
    <property type="match status" value="1"/>
</dbReference>
<keyword evidence="4" id="KW-0028">Amino-acid biosynthesis</keyword>
<dbReference type="PROSITE" id="PS51671">
    <property type="entry name" value="ACT"/>
    <property type="match status" value="1"/>
</dbReference>
<comment type="pathway">
    <text evidence="2">Amino-acid biosynthesis; L-valine biosynthesis; L-valine from pyruvate: step 1/4.</text>
</comment>
<dbReference type="SUPFAM" id="SSF55021">
    <property type="entry name" value="ACT-like"/>
    <property type="match status" value="1"/>
</dbReference>
<dbReference type="InterPro" id="IPR039557">
    <property type="entry name" value="AHAS_ACT"/>
</dbReference>
<dbReference type="InterPro" id="IPR004789">
    <property type="entry name" value="Acetalactate_synth_ssu"/>
</dbReference>
<keyword evidence="5" id="KW-0100">Branched-chain amino acid biosynthesis</keyword>
<evidence type="ECO:0000256" key="2">
    <source>
        <dbReference type="ARBA" id="ARBA00005025"/>
    </source>
</evidence>
<dbReference type="EMBL" id="VSSQ01000010">
    <property type="protein sequence ID" value="MPL59810.1"/>
    <property type="molecule type" value="Genomic_DNA"/>
</dbReference>
<gene>
    <name evidence="7" type="primary">ilvH_2</name>
    <name evidence="7" type="ORF">SDC9_05366</name>
</gene>
<evidence type="ECO:0000313" key="7">
    <source>
        <dbReference type="EMBL" id="MPL59810.1"/>
    </source>
</evidence>
<accession>A0A644SYP1</accession>
<dbReference type="Pfam" id="PF22629">
    <property type="entry name" value="ACT_AHAS_ss"/>
    <property type="match status" value="1"/>
</dbReference>
<feature type="domain" description="ACT" evidence="6">
    <location>
        <begin position="4"/>
        <end position="78"/>
    </location>
</feature>
<organism evidence="7">
    <name type="scientific">bioreactor metagenome</name>
    <dbReference type="NCBI Taxonomy" id="1076179"/>
    <lineage>
        <taxon>unclassified sequences</taxon>
        <taxon>metagenomes</taxon>
        <taxon>ecological metagenomes</taxon>
    </lineage>
</organism>
<dbReference type="GO" id="GO:0009099">
    <property type="term" value="P:L-valine biosynthetic process"/>
    <property type="evidence" value="ECO:0007669"/>
    <property type="project" value="UniProtKB-UniPathway"/>
</dbReference>
<reference evidence="7" key="1">
    <citation type="submission" date="2019-08" db="EMBL/GenBank/DDBJ databases">
        <authorList>
            <person name="Kucharzyk K."/>
            <person name="Murdoch R.W."/>
            <person name="Higgins S."/>
            <person name="Loffler F."/>
        </authorList>
    </citation>
    <scope>NUCLEOTIDE SEQUENCE</scope>
</reference>
<dbReference type="GO" id="GO:0009097">
    <property type="term" value="P:isoleucine biosynthetic process"/>
    <property type="evidence" value="ECO:0007669"/>
    <property type="project" value="UniProtKB-UniPathway"/>
</dbReference>
<evidence type="ECO:0000256" key="1">
    <source>
        <dbReference type="ARBA" id="ARBA00004974"/>
    </source>
</evidence>
<evidence type="ECO:0000259" key="6">
    <source>
        <dbReference type="PROSITE" id="PS51671"/>
    </source>
</evidence>
<dbReference type="GO" id="GO:1990610">
    <property type="term" value="F:acetolactate synthase regulator activity"/>
    <property type="evidence" value="ECO:0007669"/>
    <property type="project" value="InterPro"/>
</dbReference>
<evidence type="ECO:0000256" key="5">
    <source>
        <dbReference type="ARBA" id="ARBA00023304"/>
    </source>
</evidence>
<dbReference type="Gene3D" id="3.30.70.260">
    <property type="match status" value="1"/>
</dbReference>
<evidence type="ECO:0000256" key="3">
    <source>
        <dbReference type="ARBA" id="ARBA00006341"/>
    </source>
</evidence>
<dbReference type="PANTHER" id="PTHR30239:SF0">
    <property type="entry name" value="ACETOLACTATE SYNTHASE SMALL SUBUNIT 1, CHLOROPLASTIC"/>
    <property type="match status" value="1"/>
</dbReference>
<comment type="similarity">
    <text evidence="3">Belongs to the acetolactate synthase small subunit family.</text>
</comment>
<dbReference type="InterPro" id="IPR002912">
    <property type="entry name" value="ACT_dom"/>
</dbReference>
<dbReference type="PANTHER" id="PTHR30239">
    <property type="entry name" value="ACETOLACTATE SYNTHASE SMALL SUBUNIT"/>
    <property type="match status" value="1"/>
</dbReference>
<dbReference type="GO" id="GO:0003984">
    <property type="term" value="F:acetolactate synthase activity"/>
    <property type="evidence" value="ECO:0007669"/>
    <property type="project" value="UniProtKB-EC"/>
</dbReference>
<proteinExistence type="inferred from homology"/>
<comment type="pathway">
    <text evidence="1">Amino-acid biosynthesis; L-isoleucine biosynthesis; L-isoleucine from 2-oxobutanoate: step 1/4.</text>
</comment>
<dbReference type="GO" id="GO:0005829">
    <property type="term" value="C:cytosol"/>
    <property type="evidence" value="ECO:0007669"/>
    <property type="project" value="TreeGrafter"/>
</dbReference>
<sequence length="80" mass="8912">MTHTVSLLVENHEGVLSRIARLFDGRGYRLESLTTSPVPDDDVNRITLTVSGAHTALEKVEKQLEKFIDVIHLEVKLGDS</sequence>
<dbReference type="InterPro" id="IPR054480">
    <property type="entry name" value="AHAS_small-like_ACT"/>
</dbReference>
<dbReference type="InterPro" id="IPR045865">
    <property type="entry name" value="ACT-like_dom_sf"/>
</dbReference>